<keyword evidence="2" id="KW-1185">Reference proteome</keyword>
<organism evidence="1 2">
    <name type="scientific">Candidatus Enterococcus lowellii</name>
    <dbReference type="NCBI Taxonomy" id="2230877"/>
    <lineage>
        <taxon>Bacteria</taxon>
        <taxon>Bacillati</taxon>
        <taxon>Bacillota</taxon>
        <taxon>Bacilli</taxon>
        <taxon>Lactobacillales</taxon>
        <taxon>Enterococcaceae</taxon>
        <taxon>Enterococcus</taxon>
    </lineage>
</organism>
<gene>
    <name evidence="1" type="ORF">DOK78_002377</name>
</gene>
<evidence type="ECO:0000313" key="1">
    <source>
        <dbReference type="EMBL" id="WYJ77739.1"/>
    </source>
</evidence>
<dbReference type="PROSITE" id="PS51257">
    <property type="entry name" value="PROKAR_LIPOPROTEIN"/>
    <property type="match status" value="1"/>
</dbReference>
<reference evidence="1 2" key="1">
    <citation type="submission" date="2024-03" db="EMBL/GenBank/DDBJ databases">
        <title>The Genome Sequence of Enterococcus sp. DIV2402.</title>
        <authorList>
            <consortium name="The Broad Institute Genomics Platform"/>
            <consortium name="The Broad Institute Microbial Omics Core"/>
            <consortium name="The Broad Institute Genomic Center for Infectious Diseases"/>
            <person name="Earl A."/>
            <person name="Manson A."/>
            <person name="Gilmore M."/>
            <person name="Schwartman J."/>
            <person name="Shea T."/>
            <person name="Abouelleil A."/>
            <person name="Cao P."/>
            <person name="Chapman S."/>
            <person name="Cusick C."/>
            <person name="Young S."/>
            <person name="Neafsey D."/>
            <person name="Nusbaum C."/>
            <person name="Birren B."/>
        </authorList>
    </citation>
    <scope>NUCLEOTIDE SEQUENCE [LARGE SCALE GENOMIC DNA]</scope>
    <source>
        <strain evidence="1 2">DIV2402</strain>
    </source>
</reference>
<proteinExistence type="predicted"/>
<name>A0ABZ2SUF8_9ENTE</name>
<accession>A0ABZ2SUF8</accession>
<evidence type="ECO:0008006" key="3">
    <source>
        <dbReference type="Google" id="ProtNLM"/>
    </source>
</evidence>
<dbReference type="EMBL" id="CP147251">
    <property type="protein sequence ID" value="WYJ77739.1"/>
    <property type="molecule type" value="Genomic_DNA"/>
</dbReference>
<dbReference type="RefSeq" id="WP_207940155.1">
    <property type="nucleotide sequence ID" value="NZ_CP147251.1"/>
</dbReference>
<protein>
    <recommendedName>
        <fullName evidence="3">Lipoprotein</fullName>
    </recommendedName>
</protein>
<sequence>MKKWIELSIIGLMGILLVGCKKVHTIDETLDRIAIGMSKTYLDVYSSEYDYDSNTIILTEDEYKTPYLRLPEDNRNEFRYLYMSHLASPLFGMKDKSSYIQINDSKGNELFKFNNQEVKTNNIPSEIYGQEFVDIVGKAQASTEKHKSLSEFENAMRNVLGENFERNEYDKNEDAYIVKLKSTENHMESRIARVLKLYSSNAPSDLTVKIYSSDNTKLAEIKDTKIVNYNTEIFDDDFLSIGQEEVERVNDLNYSVNKRLKELE</sequence>
<dbReference type="Proteomes" id="UP000664701">
    <property type="component" value="Chromosome"/>
</dbReference>
<evidence type="ECO:0000313" key="2">
    <source>
        <dbReference type="Proteomes" id="UP000664701"/>
    </source>
</evidence>